<evidence type="ECO:0000313" key="10">
    <source>
        <dbReference type="EMBL" id="RMZ55160.1"/>
    </source>
</evidence>
<evidence type="ECO:0000256" key="1">
    <source>
        <dbReference type="ARBA" id="ARBA00001933"/>
    </source>
</evidence>
<dbReference type="GO" id="GO:0046872">
    <property type="term" value="F:metal ion binding"/>
    <property type="evidence" value="ECO:0007669"/>
    <property type="project" value="UniProtKB-KW"/>
</dbReference>
<evidence type="ECO:0000256" key="3">
    <source>
        <dbReference type="ARBA" id="ARBA00022723"/>
    </source>
</evidence>
<comment type="caution">
    <text evidence="10">The sequence shown here is derived from an EMBL/GenBank/DDBJ whole genome shotgun (WGS) entry which is preliminary data.</text>
</comment>
<dbReference type="GO" id="GO:0016121">
    <property type="term" value="P:carotene catabolic process"/>
    <property type="evidence" value="ECO:0007669"/>
    <property type="project" value="TreeGrafter"/>
</dbReference>
<feature type="binding site" evidence="6">
    <location>
        <position position="269"/>
    </location>
    <ligand>
        <name>Fe cation</name>
        <dbReference type="ChEBI" id="CHEBI:24875"/>
        <note>catalytic</note>
    </ligand>
</feature>
<sequence>EFQVAFDKGYLEATPCPQGQFLELTHGSIPEGLVCTYFSNGPGKFQVGGQAIGHPLDGDGFISSISVKGGKAFYRSDFVQTPEHVAGKILKRGQFRGTFGTQRAGGPLSNLLDLHVANTSNTSVVDWGGLLLSFFEGGQPYALHADTLRTLGVATLGGAVREGLPIDLGGLTLNAAFNALHRLVQRSVGSWAHLHPRQMAVGGEAVTAHPHVDPAVRRLVSFKYSVSPRDPAGHATRRLHTHFTFMELDGAGIVVERVPWALPGYAFVHDFVLTRAWYVVFENPVSVDYHAYMLGLAPAAASIRWDVGRPTVVHLIPRPGAPPGARPRRFELPPSFVFHHANAYEQGEHVIIDSVHYDSLPGVGTPALGKKQAQKAQRQGESVDPQVSYSARLRRATLNLRTGVAARKLLHPGYLEFPSVNETCFGRAHEFVFAETADFEGSKSGLIKLDMASLEAETWFPGRHQFVGEPQFVPRPDAGAEDDGWLLACVFDSESLTSRFVILDAHRIGAGPIAVALLPHPLPHGLHGSCSDTAYMPTHGAGSATLSSNAVPFTPPSAPLLGGETSLQGTGYEAAALNAAALQLPYTALASLLHASPDEIAVMGSATLAWQAVVYGLAWTWRPGDTVLTGVNEYASNYLAYLQLARRTGARIVVVPETAQAELDLTALAREIAAAPRRPVLLALTHSPTNSGRIYDAAGAGAVARAHAVPFLLDACQSVGQVPVDVQAIGCDFLSSTSRKYLRGPRGVGFLYAARSAWDLLEPACIDLHGAEWVARGAYALHPTAKRFESYEISFASKVGLGVAAQEAVDVGMDTISTAIAKVATALRKGLQGVPGITVQDQGRRLGGIVSFTAADTPAEVIQARLLEQGINVWTSRAPSTRIDMEDRGLDSVVRASVHSYNTLDEVETFLRVLRAVL</sequence>
<dbReference type="PANTHER" id="PTHR10543:SF138">
    <property type="entry name" value="CAROTENOID OXYGENASE"/>
    <property type="match status" value="1"/>
</dbReference>
<dbReference type="Pfam" id="PF00266">
    <property type="entry name" value="Aminotran_5"/>
    <property type="match status" value="1"/>
</dbReference>
<dbReference type="Gene3D" id="3.90.1150.10">
    <property type="entry name" value="Aspartate Aminotransferase, domain 1"/>
    <property type="match status" value="1"/>
</dbReference>
<dbReference type="InterPro" id="IPR015421">
    <property type="entry name" value="PyrdxlP-dep_Trfase_major"/>
</dbReference>
<dbReference type="InterPro" id="IPR015424">
    <property type="entry name" value="PyrdxlP-dep_Trfase"/>
</dbReference>
<evidence type="ECO:0000256" key="8">
    <source>
        <dbReference type="SAM" id="MobiDB-lite"/>
    </source>
</evidence>
<keyword evidence="5 6" id="KW-0408">Iron</keyword>
<feature type="region of interest" description="Disordered" evidence="8">
    <location>
        <begin position="366"/>
        <end position="386"/>
    </location>
</feature>
<feature type="binding site" evidence="6">
    <location>
        <position position="527"/>
    </location>
    <ligand>
        <name>Fe cation</name>
        <dbReference type="ChEBI" id="CHEBI:24875"/>
        <note>catalytic</note>
    </ligand>
</feature>
<dbReference type="InterPro" id="IPR000192">
    <property type="entry name" value="Aminotrans_V_dom"/>
</dbReference>
<accession>A0A3M7KZC7</accession>
<feature type="domain" description="Aminotransferase class V" evidence="9">
    <location>
        <begin position="589"/>
        <end position="910"/>
    </location>
</feature>
<dbReference type="Gene3D" id="3.40.640.10">
    <property type="entry name" value="Type I PLP-dependent aspartate aminotransferase-like (Major domain)"/>
    <property type="match status" value="1"/>
</dbReference>
<feature type="binding site" evidence="6">
    <location>
        <position position="209"/>
    </location>
    <ligand>
        <name>Fe cation</name>
        <dbReference type="ChEBI" id="CHEBI:24875"/>
        <note>catalytic</note>
    </ligand>
</feature>
<evidence type="ECO:0000256" key="4">
    <source>
        <dbReference type="ARBA" id="ARBA00022898"/>
    </source>
</evidence>
<dbReference type="InterPro" id="IPR004294">
    <property type="entry name" value="Carotenoid_Oase"/>
</dbReference>
<feature type="non-terminal residue" evidence="10">
    <location>
        <position position="1"/>
    </location>
</feature>
<dbReference type="Pfam" id="PF03055">
    <property type="entry name" value="RPE65"/>
    <property type="match status" value="1"/>
</dbReference>
<dbReference type="EMBL" id="QOKY01000169">
    <property type="protein sequence ID" value="RMZ55160.1"/>
    <property type="molecule type" value="Genomic_DNA"/>
</dbReference>
<evidence type="ECO:0000256" key="5">
    <source>
        <dbReference type="ARBA" id="ARBA00023004"/>
    </source>
</evidence>
<comment type="similarity">
    <text evidence="2">Belongs to the carotenoid oxygenase family.</text>
</comment>
<evidence type="ECO:0000256" key="7">
    <source>
        <dbReference type="RuleBase" id="RU004504"/>
    </source>
</evidence>
<evidence type="ECO:0000313" key="11">
    <source>
        <dbReference type="Proteomes" id="UP000279271"/>
    </source>
</evidence>
<evidence type="ECO:0000256" key="2">
    <source>
        <dbReference type="ARBA" id="ARBA00006787"/>
    </source>
</evidence>
<proteinExistence type="inferred from homology"/>
<comment type="cofactor">
    <cofactor evidence="6">
        <name>Fe(2+)</name>
        <dbReference type="ChEBI" id="CHEBI:29033"/>
    </cofactor>
    <text evidence="6">Binds 1 Fe(2+) ion per subunit.</text>
</comment>
<dbReference type="AlphaFoldDB" id="A0A3M7KZC7"/>
<evidence type="ECO:0000259" key="9">
    <source>
        <dbReference type="Pfam" id="PF00266"/>
    </source>
</evidence>
<name>A0A3M7KZC7_AUXPR</name>
<reference evidence="11" key="1">
    <citation type="journal article" date="2018" name="Algal Res.">
        <title>Characterization of plant carbon substrate utilization by Auxenochlorella protothecoides.</title>
        <authorList>
            <person name="Vogler B.W."/>
            <person name="Starkenburg S.R."/>
            <person name="Sudasinghe N."/>
            <person name="Schambach J.Y."/>
            <person name="Rollin J.A."/>
            <person name="Pattathil S."/>
            <person name="Barry A.N."/>
        </authorList>
    </citation>
    <scope>NUCLEOTIDE SEQUENCE [LARGE SCALE GENOMIC DNA]</scope>
    <source>
        <strain evidence="11">UTEX 25</strain>
    </source>
</reference>
<evidence type="ECO:0000256" key="6">
    <source>
        <dbReference type="PIRSR" id="PIRSR604294-1"/>
    </source>
</evidence>
<dbReference type="SUPFAM" id="SSF53383">
    <property type="entry name" value="PLP-dependent transferases"/>
    <property type="match status" value="1"/>
</dbReference>
<feature type="binding site" evidence="6">
    <location>
        <position position="339"/>
    </location>
    <ligand>
        <name>Fe cation</name>
        <dbReference type="ChEBI" id="CHEBI:24875"/>
        <note>catalytic</note>
    </ligand>
</feature>
<dbReference type="InterPro" id="IPR020578">
    <property type="entry name" value="Aminotrans_V_PyrdxlP_BS"/>
</dbReference>
<keyword evidence="3 6" id="KW-0479">Metal-binding</keyword>
<dbReference type="PROSITE" id="PS00595">
    <property type="entry name" value="AA_TRANSFER_CLASS_5"/>
    <property type="match status" value="1"/>
</dbReference>
<comment type="cofactor">
    <cofactor evidence="1 7">
        <name>pyridoxal 5'-phosphate</name>
        <dbReference type="ChEBI" id="CHEBI:597326"/>
    </cofactor>
</comment>
<organism evidence="10 11">
    <name type="scientific">Auxenochlorella protothecoides</name>
    <name type="common">Green microalga</name>
    <name type="synonym">Chlorella protothecoides</name>
    <dbReference type="NCBI Taxonomy" id="3075"/>
    <lineage>
        <taxon>Eukaryota</taxon>
        <taxon>Viridiplantae</taxon>
        <taxon>Chlorophyta</taxon>
        <taxon>core chlorophytes</taxon>
        <taxon>Trebouxiophyceae</taxon>
        <taxon>Chlorellales</taxon>
        <taxon>Chlorellaceae</taxon>
        <taxon>Auxenochlorella</taxon>
    </lineage>
</organism>
<protein>
    <recommendedName>
        <fullName evidence="9">Aminotransferase class V domain-containing protein</fullName>
    </recommendedName>
</protein>
<dbReference type="GO" id="GO:0010436">
    <property type="term" value="F:carotenoid dioxygenase activity"/>
    <property type="evidence" value="ECO:0007669"/>
    <property type="project" value="TreeGrafter"/>
</dbReference>
<dbReference type="InterPro" id="IPR015422">
    <property type="entry name" value="PyrdxlP-dep_Trfase_small"/>
</dbReference>
<dbReference type="PANTHER" id="PTHR10543">
    <property type="entry name" value="BETA-CAROTENE DIOXYGENASE"/>
    <property type="match status" value="1"/>
</dbReference>
<keyword evidence="4" id="KW-0663">Pyridoxal phosphate</keyword>
<gene>
    <name evidence="10" type="ORF">APUTEX25_005438</name>
</gene>
<dbReference type="Proteomes" id="UP000279271">
    <property type="component" value="Unassembled WGS sequence"/>
</dbReference>